<comment type="similarity">
    <text evidence="1 3">Belongs to the short-chain dehydrogenases/reductases (SDR) family.</text>
</comment>
<protein>
    <submittedName>
        <fullName evidence="4">SDR family oxidoreductase</fullName>
    </submittedName>
</protein>
<comment type="caution">
    <text evidence="4">The sequence shown here is derived from an EMBL/GenBank/DDBJ whole genome shotgun (WGS) entry which is preliminary data.</text>
</comment>
<evidence type="ECO:0000256" key="2">
    <source>
        <dbReference type="ARBA" id="ARBA00023002"/>
    </source>
</evidence>
<reference evidence="4 5" key="1">
    <citation type="journal article" date="2019" name="Int. J. Syst. Evol. Microbiol.">
        <title>The Global Catalogue of Microorganisms (GCM) 10K type strain sequencing project: providing services to taxonomists for standard genome sequencing and annotation.</title>
        <authorList>
            <consortium name="The Broad Institute Genomics Platform"/>
            <consortium name="The Broad Institute Genome Sequencing Center for Infectious Disease"/>
            <person name="Wu L."/>
            <person name="Ma J."/>
        </authorList>
    </citation>
    <scope>NUCLEOTIDE SEQUENCE [LARGE SCALE GENOMIC DNA]</scope>
    <source>
        <strain evidence="4 5">JCM 10671</strain>
    </source>
</reference>
<dbReference type="InterPro" id="IPR036291">
    <property type="entry name" value="NAD(P)-bd_dom_sf"/>
</dbReference>
<proteinExistence type="inferred from homology"/>
<dbReference type="PRINTS" id="PR00081">
    <property type="entry name" value="GDHRDH"/>
</dbReference>
<evidence type="ECO:0000313" key="5">
    <source>
        <dbReference type="Proteomes" id="UP001500957"/>
    </source>
</evidence>
<dbReference type="InterPro" id="IPR051687">
    <property type="entry name" value="Peroxisomal_Beta-Oxidation"/>
</dbReference>
<dbReference type="RefSeq" id="WP_344600561.1">
    <property type="nucleotide sequence ID" value="NZ_BAAAHE010000002.1"/>
</dbReference>
<dbReference type="EMBL" id="BAAAHE010000002">
    <property type="protein sequence ID" value="GAA0603649.1"/>
    <property type="molecule type" value="Genomic_DNA"/>
</dbReference>
<dbReference type="SUPFAM" id="SSF51735">
    <property type="entry name" value="NAD(P)-binding Rossmann-fold domains"/>
    <property type="match status" value="1"/>
</dbReference>
<dbReference type="Pfam" id="PF00106">
    <property type="entry name" value="adh_short"/>
    <property type="match status" value="1"/>
</dbReference>
<dbReference type="PANTHER" id="PTHR45024:SF2">
    <property type="entry name" value="SCP2 DOMAIN-CONTAINING PROTEIN"/>
    <property type="match status" value="1"/>
</dbReference>
<evidence type="ECO:0000313" key="4">
    <source>
        <dbReference type="EMBL" id="GAA0603649.1"/>
    </source>
</evidence>
<dbReference type="PRINTS" id="PR00080">
    <property type="entry name" value="SDRFAMILY"/>
</dbReference>
<dbReference type="Gene3D" id="3.40.50.720">
    <property type="entry name" value="NAD(P)-binding Rossmann-like Domain"/>
    <property type="match status" value="1"/>
</dbReference>
<keyword evidence="5" id="KW-1185">Reference proteome</keyword>
<evidence type="ECO:0000256" key="1">
    <source>
        <dbReference type="ARBA" id="ARBA00006484"/>
    </source>
</evidence>
<evidence type="ECO:0000256" key="3">
    <source>
        <dbReference type="RuleBase" id="RU000363"/>
    </source>
</evidence>
<dbReference type="InterPro" id="IPR002347">
    <property type="entry name" value="SDR_fam"/>
</dbReference>
<sequence length="327" mass="34145">MGMLEGKVVLITGAGRGIGRGHALTLAAHGAKVIVNDLGTSLTGEGADKGPAQEVVDLIASRGGEAVADVEDISTWDGAANAVAHAVEHFGRLDGLVNNAGIARPSDIADLTEADFDALMGVHLKGTFGCTVHACKHWRGRADAGERVRASVVNTASDSAFFSTPSDSAYAAMKAGIQQLTMCAGRETGAYGVRMNAVAPRAYTRMARYLIPGFEIREADSYTGEESPFDPSNASPLVAWLLSDDSAHVTGLLFRTLGGGFARVSGWQMEPIIFPKDGSSHFAVEEIGRVLNTEVFGCAVRDIPIDFAPGDPRAAAGTKDSAAGRRS</sequence>
<keyword evidence="2" id="KW-0560">Oxidoreductase</keyword>
<accession>A0ABN1G3W5</accession>
<gene>
    <name evidence="4" type="ORF">GCM10009547_01580</name>
</gene>
<dbReference type="Proteomes" id="UP001500957">
    <property type="component" value="Unassembled WGS sequence"/>
</dbReference>
<dbReference type="PANTHER" id="PTHR45024">
    <property type="entry name" value="DEHYDROGENASES, SHORT CHAIN"/>
    <property type="match status" value="1"/>
</dbReference>
<name>A0ABN1G3W5_9ACTN</name>
<organism evidence="4 5">
    <name type="scientific">Sporichthya brevicatena</name>
    <dbReference type="NCBI Taxonomy" id="171442"/>
    <lineage>
        <taxon>Bacteria</taxon>
        <taxon>Bacillati</taxon>
        <taxon>Actinomycetota</taxon>
        <taxon>Actinomycetes</taxon>
        <taxon>Sporichthyales</taxon>
        <taxon>Sporichthyaceae</taxon>
        <taxon>Sporichthya</taxon>
    </lineage>
</organism>